<evidence type="ECO:0000313" key="3">
    <source>
        <dbReference type="Proteomes" id="UP000016629"/>
    </source>
</evidence>
<organism evidence="1 3">
    <name type="scientific">Limosilactobacillus fermentum 3872</name>
    <dbReference type="NCBI Taxonomy" id="1381124"/>
    <lineage>
        <taxon>Bacteria</taxon>
        <taxon>Bacillati</taxon>
        <taxon>Bacillota</taxon>
        <taxon>Bacilli</taxon>
        <taxon>Lactobacillales</taxon>
        <taxon>Lactobacillaceae</taxon>
        <taxon>Limosilactobacillus</taxon>
    </lineage>
</organism>
<name>A0A806T454_LIMFE</name>
<gene>
    <name evidence="1" type="ORF">N573_004360</name>
    <name evidence="2" type="ORF">N573_004515</name>
</gene>
<dbReference type="EMBL" id="CP011536">
    <property type="protein sequence ID" value="AKM50989.1"/>
    <property type="molecule type" value="Genomic_DNA"/>
</dbReference>
<dbReference type="RefSeq" id="WP_021349765.1">
    <property type="nucleotide sequence ID" value="NZ_CP011536.1"/>
</dbReference>
<dbReference type="Proteomes" id="UP000016629">
    <property type="component" value="Chromosome"/>
</dbReference>
<dbReference type="AlphaFoldDB" id="A0A806T454"/>
<accession>A0A806T454</accession>
<evidence type="ECO:0000313" key="1">
    <source>
        <dbReference type="EMBL" id="AKM50989.1"/>
    </source>
</evidence>
<dbReference type="EMBL" id="CP011536">
    <property type="protein sequence ID" value="AKM51020.1"/>
    <property type="molecule type" value="Genomic_DNA"/>
</dbReference>
<reference evidence="1 3" key="2">
    <citation type="journal article" name="FEMS Microbiol. Lett.">
        <title>Lactobacillus fermentum 3872 genome sequencing reveals plasmid and chromosomal genes potentially involved in a probiotic activity.</title>
        <authorList>
            <person name="Lehri B."/>
            <person name="Seddon A.M."/>
            <person name="Karlyshev A.V."/>
        </authorList>
    </citation>
    <scope>NUCLEOTIDE SEQUENCE [LARGE SCALE GENOMIC DNA]</scope>
    <source>
        <strain evidence="1 3">3872</strain>
    </source>
</reference>
<reference evidence="1 3" key="1">
    <citation type="journal article" date="2013" name="Genome Announc.">
        <title>Draft Genome Sequence of Lactobacillus fermentum Strain 3872.</title>
        <authorList>
            <person name="Karlyshev A.V."/>
            <person name="Raju K."/>
            <person name="Abramov V.M."/>
        </authorList>
    </citation>
    <scope>NUCLEOTIDE SEQUENCE [LARGE SCALE GENOMIC DNA]</scope>
    <source>
        <strain evidence="1 3">3872</strain>
    </source>
</reference>
<evidence type="ECO:0000313" key="2">
    <source>
        <dbReference type="EMBL" id="AKM51020.1"/>
    </source>
</evidence>
<protein>
    <submittedName>
        <fullName evidence="1">Uncharacterized protein</fullName>
    </submittedName>
</protein>
<sequence>MANLLTSYLLAAIDWDEYKRNGRELSPSTVDWIKQNGKPNIEFELKVLQKAVEREEKLERLESKRKVQDLKIAFERKQAKLIRQRKKSWIVLMREFRNKYASLDPGGQEAYLHMLRDKYSFPLKSLESVAGKKLNGEDYENDQTEVLP</sequence>
<proteinExistence type="predicted"/>